<dbReference type="Gene3D" id="3.30.70.1070">
    <property type="entry name" value="Sporulation related repeat"/>
    <property type="match status" value="1"/>
</dbReference>
<proteinExistence type="predicted"/>
<dbReference type="PANTHER" id="PTHR34183">
    <property type="entry name" value="ENDOLYTIC PEPTIDOGLYCAN TRANSGLYCOSYLASE RLPA"/>
    <property type="match status" value="1"/>
</dbReference>
<dbReference type="PROSITE" id="PS51724">
    <property type="entry name" value="SPOR"/>
    <property type="match status" value="1"/>
</dbReference>
<dbReference type="PANTHER" id="PTHR34183:SF1">
    <property type="entry name" value="ENDOLYTIC PEPTIDOGLYCAN TRANSGLYCOSYLASE RLPA"/>
    <property type="match status" value="1"/>
</dbReference>
<comment type="caution">
    <text evidence="3">The sequence shown here is derived from an EMBL/GenBank/DDBJ whole genome shotgun (WGS) entry which is preliminary data.</text>
</comment>
<sequence length="308" mass="31771">MSKVFQAQSPARRSRILRNSVLLLGYFVLSACADGQMPAFLQAKADGGEEIVARAATGGGATTERDIEAPEIFQATEAGLWDGRPSLGGVWVAHPDVSEPGRVIIRNEQNGQFVIGALFRRERQSPGPRVQVSSDAAAALGMLAGAPSNLNVVALKREEVAAEPPQTPAPVNLAEAVPAAPDVTSGALDPVVSGAAAAIETASAAPLKPAAPAASPTPAAAKPPAPQAASKLSKPFIQIGIFSVEQNAKNTATAMRQAGMVPTVKKHNSKGKTFWRVVVGPATTKSDMSALLKKIKAQGFEDAYAVSG</sequence>
<dbReference type="EMBL" id="JAQIOY010000003">
    <property type="protein sequence ID" value="MDA7425238.1"/>
    <property type="molecule type" value="Genomic_DNA"/>
</dbReference>
<name>A0ABT4XTG8_9RHOB</name>
<feature type="region of interest" description="Disordered" evidence="1">
    <location>
        <begin position="208"/>
        <end position="227"/>
    </location>
</feature>
<keyword evidence="4" id="KW-1185">Reference proteome</keyword>
<evidence type="ECO:0000313" key="3">
    <source>
        <dbReference type="EMBL" id="MDA7425238.1"/>
    </source>
</evidence>
<dbReference type="PROSITE" id="PS51257">
    <property type="entry name" value="PROKAR_LIPOPROTEIN"/>
    <property type="match status" value="1"/>
</dbReference>
<gene>
    <name evidence="3" type="ORF">PFY00_10910</name>
</gene>
<organism evidence="3 4">
    <name type="scientific">Thalassococcus lentus</name>
    <dbReference type="NCBI Taxonomy" id="1210524"/>
    <lineage>
        <taxon>Bacteria</taxon>
        <taxon>Pseudomonadati</taxon>
        <taxon>Pseudomonadota</taxon>
        <taxon>Alphaproteobacteria</taxon>
        <taxon>Rhodobacterales</taxon>
        <taxon>Roseobacteraceae</taxon>
        <taxon>Thalassococcus</taxon>
    </lineage>
</organism>
<protein>
    <submittedName>
        <fullName evidence="3">SPOR domain-containing protein</fullName>
    </submittedName>
</protein>
<dbReference type="InterPro" id="IPR007730">
    <property type="entry name" value="SPOR-like_dom"/>
</dbReference>
<evidence type="ECO:0000256" key="1">
    <source>
        <dbReference type="SAM" id="MobiDB-lite"/>
    </source>
</evidence>
<dbReference type="InterPro" id="IPR036680">
    <property type="entry name" value="SPOR-like_sf"/>
</dbReference>
<dbReference type="Proteomes" id="UP001210720">
    <property type="component" value="Unassembled WGS sequence"/>
</dbReference>
<reference evidence="3 4" key="1">
    <citation type="submission" date="2023-01" db="EMBL/GenBank/DDBJ databases">
        <title>Thalassococcus onchidii sp. nov., isolated from a marine invertebrate from the South China Sea.</title>
        <authorList>
            <person name="Xu S."/>
            <person name="Liu Z."/>
            <person name="Xu Y."/>
        </authorList>
    </citation>
    <scope>NUCLEOTIDE SEQUENCE [LARGE SCALE GENOMIC DNA]</scope>
    <source>
        <strain evidence="3 4">KCTC 32084</strain>
    </source>
</reference>
<dbReference type="Pfam" id="PF05036">
    <property type="entry name" value="SPOR"/>
    <property type="match status" value="1"/>
</dbReference>
<dbReference type="RefSeq" id="WP_271432585.1">
    <property type="nucleotide sequence ID" value="NZ_JAQIOY010000003.1"/>
</dbReference>
<feature type="compositionally biased region" description="Low complexity" evidence="1">
    <location>
        <begin position="208"/>
        <end position="220"/>
    </location>
</feature>
<accession>A0ABT4XTG8</accession>
<dbReference type="SUPFAM" id="SSF110997">
    <property type="entry name" value="Sporulation related repeat"/>
    <property type="match status" value="1"/>
</dbReference>
<evidence type="ECO:0000259" key="2">
    <source>
        <dbReference type="PROSITE" id="PS51724"/>
    </source>
</evidence>
<evidence type="ECO:0000313" key="4">
    <source>
        <dbReference type="Proteomes" id="UP001210720"/>
    </source>
</evidence>
<feature type="domain" description="SPOR" evidence="2">
    <location>
        <begin position="229"/>
        <end position="308"/>
    </location>
</feature>